<dbReference type="EMBL" id="MN882610">
    <property type="protein sequence ID" value="QHS01614.1"/>
    <property type="molecule type" value="Genomic_DNA"/>
</dbReference>
<protein>
    <submittedName>
        <fullName evidence="1">Hinge connector of long tail fiber, distal connector</fullName>
    </submittedName>
</protein>
<organism evidence="1 2">
    <name type="scientific">Enterobacter phage vB_EclM_CIP9</name>
    <dbReference type="NCBI Taxonomy" id="2696340"/>
    <lineage>
        <taxon>Viruses</taxon>
        <taxon>Duplodnaviria</taxon>
        <taxon>Heunggongvirae</taxon>
        <taxon>Uroviricota</taxon>
        <taxon>Caudoviricetes</taxon>
        <taxon>Pantevenvirales</taxon>
        <taxon>Straboviridae</taxon>
        <taxon>Tevenvirinae</taxon>
        <taxon>Kanagawavirus</taxon>
        <taxon>Kanagawavirus cipnine</taxon>
    </lineage>
</organism>
<evidence type="ECO:0000313" key="1">
    <source>
        <dbReference type="EMBL" id="QHS01614.1"/>
    </source>
</evidence>
<keyword evidence="2" id="KW-1185">Reference proteome</keyword>
<name>A0A6B9Y1H7_9CAUD</name>
<proteinExistence type="predicted"/>
<reference evidence="2" key="1">
    <citation type="submission" date="2019-12" db="EMBL/GenBank/DDBJ databases">
        <authorList>
            <person name="Wang K."/>
            <person name="Tamayo M.G."/>
            <person name="Penner T.V."/>
            <person name="Cook B.W.M."/>
            <person name="Court D.A."/>
            <person name="Theriault S.S."/>
        </authorList>
    </citation>
    <scope>NUCLEOTIDE SEQUENCE [LARGE SCALE GENOMIC DNA]</scope>
</reference>
<dbReference type="Proteomes" id="UP000465071">
    <property type="component" value="Segment"/>
</dbReference>
<evidence type="ECO:0000313" key="2">
    <source>
        <dbReference type="Proteomes" id="UP000465071"/>
    </source>
</evidence>
<accession>A0A6B9Y1H7</accession>
<gene>
    <name evidence="1" type="ORF">CPT_CIP9_078</name>
</gene>
<sequence length="219" mass="23490">MADLKAGTTIGGAIAWHQGNFPLKAVTDDVYYKDYKIYTTYNKPQAIDNDFVSKAQGGAYLKSVDFIEGLNILDNTGYKIKIGINNAGSSPMHAYSASIRIKDSLAIETDSGQPFILFDPSTDMAKARLTVMGNILARYINDESGRVFSPGNPPTPTDVSLGNVTNDAQVKVAFTGLQTMAGPLASPNLISLNPASLPEHVPRLSQVIVKGTIIDFGTF</sequence>